<dbReference type="Gene3D" id="3.40.710.10">
    <property type="entry name" value="DD-peptidase/beta-lactamase superfamily"/>
    <property type="match status" value="2"/>
</dbReference>
<feature type="region of interest" description="Disordered" evidence="3">
    <location>
        <begin position="1"/>
        <end position="586"/>
    </location>
</feature>
<feature type="compositionally biased region" description="Pro residues" evidence="3">
    <location>
        <begin position="563"/>
        <end position="577"/>
    </location>
</feature>
<dbReference type="GO" id="GO:0000270">
    <property type="term" value="P:peptidoglycan metabolic process"/>
    <property type="evidence" value="ECO:0007669"/>
    <property type="project" value="TreeGrafter"/>
</dbReference>
<dbReference type="GO" id="GO:0006508">
    <property type="term" value="P:proteolysis"/>
    <property type="evidence" value="ECO:0007669"/>
    <property type="project" value="InterPro"/>
</dbReference>
<sequence>MPENDQPRWPTGDEDTSSQADRATSRLPLPKRDAGATAQLSVPNVTPGDGPGSWFRPNVPPEEVPGLNAPSDAPVSPPEPPRSNLADRMSGASTSGTSARPEEPKPQAPWVPVEGPTRFAAGVPRPGDNAGGPDAEETVQSSTVAKDSGEQTSPVPSRQQEGSAERTVWAQPNVSPGQGGQQESSPAWQAPRKPGNSLFEPAGAESGSGASGEGQGWNPFQSGQSGQPAGQQFAAFRDETPGTGENNQGWAAFRPIIARDEQGQEPPKEGWTAFRNDSGPGEAGAAGSSGQDQSGRAGSAQPGRAGDGAQEFRGESGAARSASSGQAQGRAGEEPQTNWTGFRGESGPVAGSAAARLNPGQPGRPGNEAQENRAGSGSSDQAQPGRSQEMRAGSGSSDQAQPSRSGESWAGSDGANHVQPGRPGNEPQENQAGSGSSTAGQPARQGNESQANRNEAGPAGSGAEPWSQQIEIPVRPALPEPAPGTIPPAGGTVRPMRIDPTGSQFPAEATVGIPRPPEGFSSAPEAQEGPSEATIGIPRPADGFAERPGPEQISPRAAAEQSPPEPPAGAGPTPPAGDAPRPEGKKPRRKALILALVVLLLLAAAGGASAVPAISNRLGLPWAPNAPKGSAPDPADASLALHGPDTSGQGPSANGVAAKLSGPAGAPALSQLSGSVIDPASGTVLWDHASNTPLTPASTTKILTVSAALLAMEPTKRIPTKIVQGAQPGTVVIVGGGDPSLTALPVGTDSPLYPGAAHVDDLVNQVKKAVGTVTKVQLDASAFSGPNTAPGWEPSDAPSLYGAPIVPAMTDGGRGNPKVDETMRSANPGTALTQLVADKLGAAPGGPAKTPEGAKVLGEVQSAPLPDLAYALLQISDNVLADSLGRQVAMATGGEASFAGAAAAVKKVLADHGFDVNGLQLFDTSGLSNQNKVPARLLAQVLAAAAGPDGKDPNTPKLRPLLAGLPVAGSPEGTLHGRYHSPETQGGRGWVRAKTGTLTGVNTLAGYVLDSDNRVLAFAFMSNGSEKNAGQAALDVLATALRGCGCK</sequence>
<evidence type="ECO:0000256" key="1">
    <source>
        <dbReference type="ARBA" id="ARBA00006096"/>
    </source>
</evidence>
<dbReference type="PANTHER" id="PTHR30023">
    <property type="entry name" value="D-ALANYL-D-ALANINE CARBOXYPEPTIDASE"/>
    <property type="match status" value="1"/>
</dbReference>
<name>A0A2N3WI36_9PSEU</name>
<dbReference type="InterPro" id="IPR012338">
    <property type="entry name" value="Beta-lactam/transpept-like"/>
</dbReference>
<feature type="compositionally biased region" description="Pro residues" evidence="3">
    <location>
        <begin position="476"/>
        <end position="486"/>
    </location>
</feature>
<dbReference type="SUPFAM" id="SSF56601">
    <property type="entry name" value="beta-lactamase/transpeptidase-like"/>
    <property type="match status" value="1"/>
</dbReference>
<evidence type="ECO:0000256" key="2">
    <source>
        <dbReference type="ARBA" id="ARBA00022801"/>
    </source>
</evidence>
<dbReference type="AlphaFoldDB" id="A0A2N3WI36"/>
<dbReference type="InterPro" id="IPR000667">
    <property type="entry name" value="Peptidase_S13"/>
</dbReference>
<keyword evidence="4" id="KW-0121">Carboxypeptidase</keyword>
<dbReference type="RefSeq" id="WP_244194686.1">
    <property type="nucleotide sequence ID" value="NZ_PJMY01000003.1"/>
</dbReference>
<keyword evidence="4" id="KW-0645">Protease</keyword>
<evidence type="ECO:0000313" key="5">
    <source>
        <dbReference type="Proteomes" id="UP000233750"/>
    </source>
</evidence>
<feature type="compositionally biased region" description="Low complexity" evidence="3">
    <location>
        <begin position="278"/>
        <end position="301"/>
    </location>
</feature>
<gene>
    <name evidence="4" type="ORF">ATK30_4380</name>
</gene>
<comment type="caution">
    <text evidence="4">The sequence shown here is derived from an EMBL/GenBank/DDBJ whole genome shotgun (WGS) entry which is preliminary data.</text>
</comment>
<dbReference type="PRINTS" id="PR00922">
    <property type="entry name" value="DADACBPTASE3"/>
</dbReference>
<dbReference type="NCBIfam" id="TIGR00666">
    <property type="entry name" value="PBP4"/>
    <property type="match status" value="1"/>
</dbReference>
<feature type="compositionally biased region" description="Polar residues" evidence="3">
    <location>
        <begin position="373"/>
        <end position="386"/>
    </location>
</feature>
<feature type="compositionally biased region" description="Polar residues" evidence="3">
    <location>
        <begin position="170"/>
        <end position="187"/>
    </location>
</feature>
<organism evidence="4 5">
    <name type="scientific">Amycolatopsis echigonensis</name>
    <dbReference type="NCBI Taxonomy" id="2576905"/>
    <lineage>
        <taxon>Bacteria</taxon>
        <taxon>Bacillati</taxon>
        <taxon>Actinomycetota</taxon>
        <taxon>Actinomycetes</taxon>
        <taxon>Pseudonocardiales</taxon>
        <taxon>Pseudonocardiaceae</taxon>
        <taxon>Amycolatopsis</taxon>
    </lineage>
</organism>
<proteinExistence type="inferred from homology"/>
<feature type="region of interest" description="Disordered" evidence="3">
    <location>
        <begin position="625"/>
        <end position="659"/>
    </location>
</feature>
<keyword evidence="5" id="KW-1185">Reference proteome</keyword>
<dbReference type="GO" id="GO:0004185">
    <property type="term" value="F:serine-type carboxypeptidase activity"/>
    <property type="evidence" value="ECO:0007669"/>
    <property type="project" value="InterPro"/>
</dbReference>
<feature type="compositionally biased region" description="Polar residues" evidence="3">
    <location>
        <begin position="427"/>
        <end position="453"/>
    </location>
</feature>
<reference evidence="4 5" key="1">
    <citation type="submission" date="2017-12" db="EMBL/GenBank/DDBJ databases">
        <title>Sequencing the genomes of 1000 Actinobacteria strains.</title>
        <authorList>
            <person name="Klenk H.-P."/>
        </authorList>
    </citation>
    <scope>NUCLEOTIDE SEQUENCE [LARGE SCALE GENOMIC DNA]</scope>
    <source>
        <strain evidence="4 5">DSM 45165</strain>
    </source>
</reference>
<dbReference type="PANTHER" id="PTHR30023:SF0">
    <property type="entry name" value="PENICILLIN-SENSITIVE CARBOXYPEPTIDASE A"/>
    <property type="match status" value="1"/>
</dbReference>
<protein>
    <submittedName>
        <fullName evidence="4">PBP4 family serine-type D-alanyl-D-alanine carboxypeptidase</fullName>
    </submittedName>
</protein>
<feature type="compositionally biased region" description="Basic and acidic residues" evidence="3">
    <location>
        <begin position="257"/>
        <end position="268"/>
    </location>
</feature>
<feature type="compositionally biased region" description="Low complexity" evidence="3">
    <location>
        <begin position="219"/>
        <end position="235"/>
    </location>
</feature>
<feature type="compositionally biased region" description="Polar residues" evidence="3">
    <location>
        <begin position="138"/>
        <end position="162"/>
    </location>
</feature>
<evidence type="ECO:0000313" key="4">
    <source>
        <dbReference type="EMBL" id="PKV93529.1"/>
    </source>
</evidence>
<dbReference type="Pfam" id="PF02113">
    <property type="entry name" value="Peptidase_S13"/>
    <property type="match status" value="2"/>
</dbReference>
<evidence type="ECO:0000256" key="3">
    <source>
        <dbReference type="SAM" id="MobiDB-lite"/>
    </source>
</evidence>
<feature type="compositionally biased region" description="Low complexity" evidence="3">
    <location>
        <begin position="315"/>
        <end position="330"/>
    </location>
</feature>
<dbReference type="Proteomes" id="UP000233750">
    <property type="component" value="Unassembled WGS sequence"/>
</dbReference>
<feature type="compositionally biased region" description="Polar residues" evidence="3">
    <location>
        <begin position="394"/>
        <end position="406"/>
    </location>
</feature>
<keyword evidence="2" id="KW-0378">Hydrolase</keyword>
<comment type="similarity">
    <text evidence="1">Belongs to the peptidase S13 family.</text>
</comment>
<accession>A0A2N3WI36</accession>
<dbReference type="EMBL" id="PJMY01000003">
    <property type="protein sequence ID" value="PKV93529.1"/>
    <property type="molecule type" value="Genomic_DNA"/>
</dbReference>